<evidence type="ECO:0000313" key="1">
    <source>
        <dbReference type="EMBL" id="CAH3016709.1"/>
    </source>
</evidence>
<protein>
    <submittedName>
        <fullName evidence="1">Uncharacterized protein</fullName>
    </submittedName>
</protein>
<gene>
    <name evidence="1" type="ORF">PEVE_00031911</name>
</gene>
<evidence type="ECO:0000313" key="2">
    <source>
        <dbReference type="Proteomes" id="UP001159427"/>
    </source>
</evidence>
<comment type="caution">
    <text evidence="1">The sequence shown here is derived from an EMBL/GenBank/DDBJ whole genome shotgun (WGS) entry which is preliminary data.</text>
</comment>
<reference evidence="1 2" key="1">
    <citation type="submission" date="2022-05" db="EMBL/GenBank/DDBJ databases">
        <authorList>
            <consortium name="Genoscope - CEA"/>
            <person name="William W."/>
        </authorList>
    </citation>
    <scope>NUCLEOTIDE SEQUENCE [LARGE SCALE GENOMIC DNA]</scope>
</reference>
<dbReference type="EMBL" id="CALNXI010000046">
    <property type="protein sequence ID" value="CAH3016709.1"/>
    <property type="molecule type" value="Genomic_DNA"/>
</dbReference>
<organism evidence="1 2">
    <name type="scientific">Porites evermanni</name>
    <dbReference type="NCBI Taxonomy" id="104178"/>
    <lineage>
        <taxon>Eukaryota</taxon>
        <taxon>Metazoa</taxon>
        <taxon>Cnidaria</taxon>
        <taxon>Anthozoa</taxon>
        <taxon>Hexacorallia</taxon>
        <taxon>Scleractinia</taxon>
        <taxon>Fungiina</taxon>
        <taxon>Poritidae</taxon>
        <taxon>Porites</taxon>
    </lineage>
</organism>
<name>A0ABN8LNW2_9CNID</name>
<proteinExistence type="predicted"/>
<accession>A0ABN8LNW2</accession>
<dbReference type="Proteomes" id="UP001159427">
    <property type="component" value="Unassembled WGS sequence"/>
</dbReference>
<keyword evidence="2" id="KW-1185">Reference proteome</keyword>
<sequence length="367" mass="42257">MIIIEFSVSNLAYRILITLFTEEWGTSLITDSFEASNTIPADDIEVKIMDLEECYKKRRGRRTVKGPVEDHLADSKVTVMIHASEEISNVRAFTQRCPDAARRTHDTIGAVELEVRTLRSDGERRVVIVDLSSATKDGYRVYWLETGDILERNIWELVIKTELSSGLTGQVHSRPFLVTTPQCYKKRRDEVARSSKVQRLMCQIGKPSSFIDDEKISFFGKAFQDFSCNMEDHLASQSFRQLSFFLDAEVPSEKVVFQPNTVLNKNMVTAHFNREQRILYAVEQHEIPGLMKLISKRSTLIAPCGVANRCNSRRKGYRWACGRCFFERGKKSTIKNHLIQQVCQKSVESRKRESRKLQFNFNQENVP</sequence>